<keyword evidence="4" id="KW-0560">Oxidoreductase</keyword>
<evidence type="ECO:0000259" key="7">
    <source>
        <dbReference type="PROSITE" id="PS51296"/>
    </source>
</evidence>
<dbReference type="STRING" id="1117702.AQZ52_11425"/>
<keyword evidence="2" id="KW-0001">2Fe-2S</keyword>
<dbReference type="SUPFAM" id="SSF50022">
    <property type="entry name" value="ISP domain"/>
    <property type="match status" value="1"/>
</dbReference>
<dbReference type="PRINTS" id="PR00090">
    <property type="entry name" value="RNGDIOXGNASE"/>
</dbReference>
<dbReference type="OrthoDB" id="7458380at2"/>
<dbReference type="PANTHER" id="PTHR43756">
    <property type="entry name" value="CHOLINE MONOOXYGENASE, CHLOROPLASTIC"/>
    <property type="match status" value="1"/>
</dbReference>
<proteinExistence type="predicted"/>
<evidence type="ECO:0000256" key="2">
    <source>
        <dbReference type="ARBA" id="ARBA00022714"/>
    </source>
</evidence>
<dbReference type="GO" id="GO:0005506">
    <property type="term" value="F:iron ion binding"/>
    <property type="evidence" value="ECO:0007669"/>
    <property type="project" value="InterPro"/>
</dbReference>
<keyword evidence="5" id="KW-0408">Iron</keyword>
<dbReference type="InterPro" id="IPR015879">
    <property type="entry name" value="Ring_hydroxy_dOase_asu_C_dom"/>
</dbReference>
<dbReference type="Pfam" id="PF00848">
    <property type="entry name" value="Ring_hydroxyl_A"/>
    <property type="match status" value="1"/>
</dbReference>
<dbReference type="SUPFAM" id="SSF55961">
    <property type="entry name" value="Bet v1-like"/>
    <property type="match status" value="1"/>
</dbReference>
<feature type="domain" description="Rieske" evidence="7">
    <location>
        <begin position="43"/>
        <end position="149"/>
    </location>
</feature>
<dbReference type="Gene3D" id="2.102.10.10">
    <property type="entry name" value="Rieske [2Fe-2S] iron-sulphur domain"/>
    <property type="match status" value="1"/>
</dbReference>
<keyword evidence="9" id="KW-1185">Reference proteome</keyword>
<dbReference type="Gene3D" id="3.90.380.10">
    <property type="entry name" value="Naphthalene 1,2-dioxygenase Alpha Subunit, Chain A, domain 1"/>
    <property type="match status" value="1"/>
</dbReference>
<evidence type="ECO:0000256" key="3">
    <source>
        <dbReference type="ARBA" id="ARBA00022723"/>
    </source>
</evidence>
<dbReference type="CDD" id="cd03469">
    <property type="entry name" value="Rieske_RO_Alpha_N"/>
    <property type="match status" value="1"/>
</dbReference>
<gene>
    <name evidence="8" type="ORF">AQZ52_11425</name>
</gene>
<sequence>MIDLSRIGSLLAQRPEGHCLPQALYNDAEVFDFDMTAIYGTSWLMAGFECELPKAGSYISQMVGKWPVLIVKGRDGEIRAFHNTCRHRGSILCAAGSGSAPKIVCPYHRWTYELDGSLLSAMRMEEGFDKAAHSLRPIQLERVAGCLFICFDDNPPPFNEFALRLEEYLAPHDLANAKLAFESTITEYANWKLVMENGRECYHCATGHPELAKTFPVGMKKHFDVDGDLRVQTFHEQMAAVGLATEAIEGDWWQLARFLLNPEVVSLSMDGKHLVKKLMCDRNGGDIGSMRLAIDPHSFLHATADHTFMFSAMPVGPHETAVTGKWLVHKDAVEGVDYSVEDLADLWTRTNLQDKELAENNQLGVNSPGYVPGPYSQEAEMLALRFTDWYCDTSAKYVEKHGR</sequence>
<name>A0A117UUT6_9SPHN</name>
<dbReference type="PROSITE" id="PS51296">
    <property type="entry name" value="RIESKE"/>
    <property type="match status" value="1"/>
</dbReference>
<evidence type="ECO:0000256" key="5">
    <source>
        <dbReference type="ARBA" id="ARBA00023004"/>
    </source>
</evidence>
<evidence type="ECO:0000256" key="4">
    <source>
        <dbReference type="ARBA" id="ARBA00023002"/>
    </source>
</evidence>
<protein>
    <submittedName>
        <fullName evidence="8">(2Fe-2S)-binding protein</fullName>
    </submittedName>
</protein>
<reference evidence="8 9" key="1">
    <citation type="submission" date="2015-10" db="EMBL/GenBank/DDBJ databases">
        <title>Draft genome sequence of Novosphingobium fuchskuhlense DSM 25065 isolated from a surface water sample of the southwest basin of Lake Grosse Fuchskuhle.</title>
        <authorList>
            <person name="Ruckert C."/>
            <person name="Winkler A."/>
            <person name="Glaeser J."/>
            <person name="Grossart H.-P."/>
            <person name="Kalinowski J."/>
            <person name="Glaeser S."/>
        </authorList>
    </citation>
    <scope>NUCLEOTIDE SEQUENCE [LARGE SCALE GENOMIC DNA]</scope>
    <source>
        <strain evidence="8 9">FNE08-7</strain>
    </source>
</reference>
<dbReference type="CDD" id="cd08884">
    <property type="entry name" value="RHO_alpha_C_GbcA-like"/>
    <property type="match status" value="1"/>
</dbReference>
<dbReference type="InterPro" id="IPR001663">
    <property type="entry name" value="Rng_hydr_dOase-A"/>
</dbReference>
<dbReference type="Pfam" id="PF00355">
    <property type="entry name" value="Rieske"/>
    <property type="match status" value="1"/>
</dbReference>
<comment type="cofactor">
    <cofactor evidence="1">
        <name>Fe cation</name>
        <dbReference type="ChEBI" id="CHEBI:24875"/>
    </cofactor>
</comment>
<dbReference type="InterPro" id="IPR036922">
    <property type="entry name" value="Rieske_2Fe-2S_sf"/>
</dbReference>
<dbReference type="GO" id="GO:0016491">
    <property type="term" value="F:oxidoreductase activity"/>
    <property type="evidence" value="ECO:0007669"/>
    <property type="project" value="UniProtKB-KW"/>
</dbReference>
<evidence type="ECO:0000256" key="1">
    <source>
        <dbReference type="ARBA" id="ARBA00001962"/>
    </source>
</evidence>
<dbReference type="PANTHER" id="PTHR43756:SF5">
    <property type="entry name" value="CHOLINE MONOOXYGENASE, CHLOROPLASTIC"/>
    <property type="match status" value="1"/>
</dbReference>
<keyword evidence="3" id="KW-0479">Metal-binding</keyword>
<organism evidence="8 9">
    <name type="scientific">Novosphingobium fuchskuhlense</name>
    <dbReference type="NCBI Taxonomy" id="1117702"/>
    <lineage>
        <taxon>Bacteria</taxon>
        <taxon>Pseudomonadati</taxon>
        <taxon>Pseudomonadota</taxon>
        <taxon>Alphaproteobacteria</taxon>
        <taxon>Sphingomonadales</taxon>
        <taxon>Sphingomonadaceae</taxon>
        <taxon>Novosphingobium</taxon>
    </lineage>
</organism>
<dbReference type="InterPro" id="IPR017941">
    <property type="entry name" value="Rieske_2Fe-2S"/>
</dbReference>
<evidence type="ECO:0000256" key="6">
    <source>
        <dbReference type="ARBA" id="ARBA00023014"/>
    </source>
</evidence>
<evidence type="ECO:0000313" key="8">
    <source>
        <dbReference type="EMBL" id="KUR71265.1"/>
    </source>
</evidence>
<keyword evidence="6" id="KW-0411">Iron-sulfur</keyword>
<dbReference type="AlphaFoldDB" id="A0A117UUT6"/>
<comment type="caution">
    <text evidence="8">The sequence shown here is derived from an EMBL/GenBank/DDBJ whole genome shotgun (WGS) entry which is preliminary data.</text>
</comment>
<dbReference type="Proteomes" id="UP000058012">
    <property type="component" value="Unassembled WGS sequence"/>
</dbReference>
<dbReference type="EMBL" id="LLZS01000007">
    <property type="protein sequence ID" value="KUR71265.1"/>
    <property type="molecule type" value="Genomic_DNA"/>
</dbReference>
<accession>A0A117UUT6</accession>
<evidence type="ECO:0000313" key="9">
    <source>
        <dbReference type="Proteomes" id="UP000058012"/>
    </source>
</evidence>
<dbReference type="GO" id="GO:0051537">
    <property type="term" value="F:2 iron, 2 sulfur cluster binding"/>
    <property type="evidence" value="ECO:0007669"/>
    <property type="project" value="UniProtKB-KW"/>
</dbReference>